<organism evidence="1">
    <name type="scientific">Streptomyces sp. R44</name>
    <dbReference type="NCBI Taxonomy" id="3238633"/>
    <lineage>
        <taxon>Bacteria</taxon>
        <taxon>Bacillati</taxon>
        <taxon>Actinomycetota</taxon>
        <taxon>Actinomycetes</taxon>
        <taxon>Kitasatosporales</taxon>
        <taxon>Streptomycetaceae</taxon>
        <taxon>Streptomyces</taxon>
    </lineage>
</organism>
<dbReference type="EMBL" id="CP163444">
    <property type="protein sequence ID" value="XDQ74527.1"/>
    <property type="molecule type" value="Genomic_DNA"/>
</dbReference>
<proteinExistence type="predicted"/>
<reference evidence="1" key="1">
    <citation type="submission" date="2024-07" db="EMBL/GenBank/DDBJ databases">
        <authorList>
            <person name="Yu S.T."/>
        </authorList>
    </citation>
    <scope>NUCLEOTIDE SEQUENCE</scope>
    <source>
        <strain evidence="1">R44</strain>
    </source>
</reference>
<dbReference type="AlphaFoldDB" id="A0AB39T6N0"/>
<sequence>MPQQDNYGQDVSYPVLSDPPNIETAFDGVVNGLVNRSAMRFADANERAATLTGTTAPKAGMVTYLVAENRLELRMGDGTWQTLTPGPWVPLTFASGYEARSGSPAYRIVNRGVELRGTIQRAGGVPFVKDAGFQILTLPTEARPPAYRTFIAATEWAAAMYARIEAAPDGGITVIIPASAATGASWVSLDNMRYSLV</sequence>
<protein>
    <recommendedName>
        <fullName evidence="2">Minor tail protein</fullName>
    </recommendedName>
</protein>
<accession>A0AB39T6N0</accession>
<dbReference type="RefSeq" id="WP_369147049.1">
    <property type="nucleotide sequence ID" value="NZ_CP163444.1"/>
</dbReference>
<gene>
    <name evidence="1" type="ORF">AB5J54_30190</name>
</gene>
<name>A0AB39T6N0_9ACTN</name>
<evidence type="ECO:0008006" key="2">
    <source>
        <dbReference type="Google" id="ProtNLM"/>
    </source>
</evidence>
<evidence type="ECO:0000313" key="1">
    <source>
        <dbReference type="EMBL" id="XDQ74527.1"/>
    </source>
</evidence>